<keyword evidence="12 19" id="KW-1133">Transmembrane helix</keyword>
<name>A0A1Q8ZR98_9HYPH</name>
<dbReference type="EC" id="2.7.8.26" evidence="5 19"/>
<comment type="caution">
    <text evidence="20">The sequence shown here is derived from an EMBL/GenBank/DDBJ whole genome shotgun (WGS) entry which is preliminary data.</text>
</comment>
<keyword evidence="8 19" id="KW-0169">Cobalamin biosynthesis</keyword>
<protein>
    <recommendedName>
        <fullName evidence="6 19">Adenosylcobinamide-GDP ribazoletransferase</fullName>
        <ecNumber evidence="5 19">2.7.8.26</ecNumber>
    </recommendedName>
    <alternativeName>
        <fullName evidence="16 19">Cobalamin synthase</fullName>
    </alternativeName>
    <alternativeName>
        <fullName evidence="15 19">Cobalamin-5'-phosphate synthase</fullName>
    </alternativeName>
</protein>
<evidence type="ECO:0000256" key="16">
    <source>
        <dbReference type="ARBA" id="ARBA00032853"/>
    </source>
</evidence>
<sequence>MKELSALITDLARSLGFLSRFPVSSRSFEGHSGEMSRTPRAFPLAGAVIAAPAGLFLALLLGFGASAMLSAFAAVALQILLCGALHEDGLADCADGLGGGKDREKALLIMKDSRVGSYGVLALVLSIGIKVSAIASLINTLEPMNVALCLIGIAALSRAMMVWHWHALPAAKADGVAASLGAPHDQALYTALFLGIGIAAVTIVPFAGFHPLIVSLLTSGVAAYGFQIYVRQKLGGQTGDTIGATQQIVEMIALAALSISL</sequence>
<dbReference type="GO" id="GO:0009236">
    <property type="term" value="P:cobalamin biosynthetic process"/>
    <property type="evidence" value="ECO:0007669"/>
    <property type="project" value="UniProtKB-UniRule"/>
</dbReference>
<evidence type="ECO:0000313" key="20">
    <source>
        <dbReference type="EMBL" id="OLP44604.1"/>
    </source>
</evidence>
<evidence type="ECO:0000256" key="6">
    <source>
        <dbReference type="ARBA" id="ARBA00015850"/>
    </source>
</evidence>
<evidence type="ECO:0000256" key="2">
    <source>
        <dbReference type="ARBA" id="ARBA00004651"/>
    </source>
</evidence>
<comment type="subcellular location">
    <subcellularLocation>
        <location evidence="2 19">Cell membrane</location>
        <topology evidence="2 19">Multi-pass membrane protein</topology>
    </subcellularLocation>
</comment>
<keyword evidence="7 19" id="KW-1003">Cell membrane</keyword>
<dbReference type="PANTHER" id="PTHR34148:SF1">
    <property type="entry name" value="ADENOSYLCOBINAMIDE-GDP RIBAZOLETRANSFERASE"/>
    <property type="match status" value="1"/>
</dbReference>
<feature type="transmembrane region" description="Helical" evidence="19">
    <location>
        <begin position="41"/>
        <end position="61"/>
    </location>
</feature>
<reference evidence="20 21" key="1">
    <citation type="submission" date="2016-09" db="EMBL/GenBank/DDBJ databases">
        <title>Rhizobium oryziradicis sp. nov., isolated from the root of rice.</title>
        <authorList>
            <person name="Zhao J."/>
            <person name="Zhang X."/>
        </authorList>
    </citation>
    <scope>NUCLEOTIDE SEQUENCE [LARGE SCALE GENOMIC DNA]</scope>
    <source>
        <strain evidence="20 21">N19</strain>
    </source>
</reference>
<accession>A0A1Q8ZR98</accession>
<dbReference type="Proteomes" id="UP000186894">
    <property type="component" value="Unassembled WGS sequence"/>
</dbReference>
<keyword evidence="10 19" id="KW-0812">Transmembrane</keyword>
<evidence type="ECO:0000256" key="3">
    <source>
        <dbReference type="ARBA" id="ARBA00004663"/>
    </source>
</evidence>
<keyword evidence="21" id="KW-1185">Reference proteome</keyword>
<evidence type="ECO:0000256" key="8">
    <source>
        <dbReference type="ARBA" id="ARBA00022573"/>
    </source>
</evidence>
<evidence type="ECO:0000256" key="12">
    <source>
        <dbReference type="ARBA" id="ARBA00022989"/>
    </source>
</evidence>
<feature type="transmembrane region" description="Helical" evidence="19">
    <location>
        <begin position="144"/>
        <end position="166"/>
    </location>
</feature>
<dbReference type="AlphaFoldDB" id="A0A1Q8ZR98"/>
<evidence type="ECO:0000256" key="15">
    <source>
        <dbReference type="ARBA" id="ARBA00032605"/>
    </source>
</evidence>
<evidence type="ECO:0000256" key="18">
    <source>
        <dbReference type="ARBA" id="ARBA00049504"/>
    </source>
</evidence>
<dbReference type="PANTHER" id="PTHR34148">
    <property type="entry name" value="ADENOSYLCOBINAMIDE-GDP RIBAZOLETRANSFERASE"/>
    <property type="match status" value="1"/>
</dbReference>
<dbReference type="HAMAP" id="MF_00719">
    <property type="entry name" value="CobS"/>
    <property type="match status" value="1"/>
</dbReference>
<dbReference type="GO" id="GO:0008818">
    <property type="term" value="F:cobalamin 5'-phosphate synthase activity"/>
    <property type="evidence" value="ECO:0007669"/>
    <property type="project" value="UniProtKB-UniRule"/>
</dbReference>
<comment type="function">
    <text evidence="14 19">Joins adenosylcobinamide-GDP and alpha-ribazole to generate adenosylcobalamin (Ado-cobalamin). Also synthesizes adenosylcobalamin 5'-phosphate from adenosylcobinamide-GDP and alpha-ribazole 5'-phosphate.</text>
</comment>
<evidence type="ECO:0000256" key="17">
    <source>
        <dbReference type="ARBA" id="ARBA00048623"/>
    </source>
</evidence>
<comment type="pathway">
    <text evidence="3 19">Cofactor biosynthesis; adenosylcobalamin biosynthesis; adenosylcobalamin from cob(II)yrinate a,c-diamide: step 7/7.</text>
</comment>
<dbReference type="GO" id="GO:0051073">
    <property type="term" value="F:adenosylcobinamide-GDP ribazoletransferase activity"/>
    <property type="evidence" value="ECO:0007669"/>
    <property type="project" value="UniProtKB-UniRule"/>
</dbReference>
<evidence type="ECO:0000256" key="4">
    <source>
        <dbReference type="ARBA" id="ARBA00010561"/>
    </source>
</evidence>
<comment type="cofactor">
    <cofactor evidence="1 19">
        <name>Mg(2+)</name>
        <dbReference type="ChEBI" id="CHEBI:18420"/>
    </cofactor>
</comment>
<comment type="catalytic activity">
    <reaction evidence="18 19">
        <text>alpha-ribazole 5'-phosphate + adenosylcob(III)inamide-GDP = adenosylcob(III)alamin 5'-phosphate + GMP + H(+)</text>
        <dbReference type="Rhea" id="RHEA:23560"/>
        <dbReference type="ChEBI" id="CHEBI:15378"/>
        <dbReference type="ChEBI" id="CHEBI:57918"/>
        <dbReference type="ChEBI" id="CHEBI:58115"/>
        <dbReference type="ChEBI" id="CHEBI:60487"/>
        <dbReference type="ChEBI" id="CHEBI:60493"/>
        <dbReference type="EC" id="2.7.8.26"/>
    </reaction>
</comment>
<keyword evidence="9 19" id="KW-0808">Transferase</keyword>
<dbReference type="GO" id="GO:0005886">
    <property type="term" value="C:plasma membrane"/>
    <property type="evidence" value="ECO:0007669"/>
    <property type="project" value="UniProtKB-SubCell"/>
</dbReference>
<evidence type="ECO:0000256" key="5">
    <source>
        <dbReference type="ARBA" id="ARBA00013200"/>
    </source>
</evidence>
<evidence type="ECO:0000256" key="10">
    <source>
        <dbReference type="ARBA" id="ARBA00022692"/>
    </source>
</evidence>
<evidence type="ECO:0000256" key="1">
    <source>
        <dbReference type="ARBA" id="ARBA00001946"/>
    </source>
</evidence>
<evidence type="ECO:0000256" key="19">
    <source>
        <dbReference type="HAMAP-Rule" id="MF_00719"/>
    </source>
</evidence>
<organism evidence="20 21">
    <name type="scientific">Rhizobium oryziradicis</name>
    <dbReference type="NCBI Taxonomy" id="1867956"/>
    <lineage>
        <taxon>Bacteria</taxon>
        <taxon>Pseudomonadati</taxon>
        <taxon>Pseudomonadota</taxon>
        <taxon>Alphaproteobacteria</taxon>
        <taxon>Hyphomicrobiales</taxon>
        <taxon>Rhizobiaceae</taxon>
        <taxon>Rhizobium/Agrobacterium group</taxon>
        <taxon>Rhizobium</taxon>
    </lineage>
</organism>
<comment type="similarity">
    <text evidence="4 19">Belongs to the CobS family.</text>
</comment>
<evidence type="ECO:0000256" key="11">
    <source>
        <dbReference type="ARBA" id="ARBA00022842"/>
    </source>
</evidence>
<dbReference type="Pfam" id="PF02654">
    <property type="entry name" value="CobS"/>
    <property type="match status" value="1"/>
</dbReference>
<dbReference type="InterPro" id="IPR003805">
    <property type="entry name" value="CobS"/>
</dbReference>
<evidence type="ECO:0000256" key="13">
    <source>
        <dbReference type="ARBA" id="ARBA00023136"/>
    </source>
</evidence>
<comment type="catalytic activity">
    <reaction evidence="17 19">
        <text>alpha-ribazole + adenosylcob(III)inamide-GDP = adenosylcob(III)alamin + GMP + H(+)</text>
        <dbReference type="Rhea" id="RHEA:16049"/>
        <dbReference type="ChEBI" id="CHEBI:10329"/>
        <dbReference type="ChEBI" id="CHEBI:15378"/>
        <dbReference type="ChEBI" id="CHEBI:18408"/>
        <dbReference type="ChEBI" id="CHEBI:58115"/>
        <dbReference type="ChEBI" id="CHEBI:60487"/>
        <dbReference type="EC" id="2.7.8.26"/>
    </reaction>
</comment>
<gene>
    <name evidence="19" type="primary">cobS</name>
    <name evidence="20" type="ORF">BJF95_08860</name>
</gene>
<feature type="transmembrane region" description="Helical" evidence="19">
    <location>
        <begin position="187"/>
        <end position="206"/>
    </location>
</feature>
<evidence type="ECO:0000313" key="21">
    <source>
        <dbReference type="Proteomes" id="UP000186894"/>
    </source>
</evidence>
<dbReference type="NCBIfam" id="NF001276">
    <property type="entry name" value="PRK00235.1-2"/>
    <property type="match status" value="1"/>
</dbReference>
<evidence type="ECO:0000256" key="7">
    <source>
        <dbReference type="ARBA" id="ARBA00022475"/>
    </source>
</evidence>
<evidence type="ECO:0000256" key="14">
    <source>
        <dbReference type="ARBA" id="ARBA00025228"/>
    </source>
</evidence>
<dbReference type="EMBL" id="MKIM01000027">
    <property type="protein sequence ID" value="OLP44604.1"/>
    <property type="molecule type" value="Genomic_DNA"/>
</dbReference>
<evidence type="ECO:0000256" key="9">
    <source>
        <dbReference type="ARBA" id="ARBA00022679"/>
    </source>
</evidence>
<proteinExistence type="inferred from homology"/>
<dbReference type="UniPathway" id="UPA00148">
    <property type="reaction ID" value="UER00238"/>
</dbReference>
<keyword evidence="13 19" id="KW-0472">Membrane</keyword>
<dbReference type="STRING" id="1867956.BJF95_08860"/>
<feature type="transmembrane region" description="Helical" evidence="19">
    <location>
        <begin position="115"/>
        <end position="138"/>
    </location>
</feature>
<keyword evidence="11 19" id="KW-0460">Magnesium</keyword>